<dbReference type="Proteomes" id="UP001056610">
    <property type="component" value="Plasmid unnamed"/>
</dbReference>
<keyword evidence="1" id="KW-1133">Transmembrane helix</keyword>
<dbReference type="NCBIfam" id="TIGR03919">
    <property type="entry name" value="T7SS_EccB"/>
    <property type="match status" value="1"/>
</dbReference>
<organism evidence="2 3">
    <name type="scientific">Candidatus Mycobacterium methanotrophicum</name>
    <dbReference type="NCBI Taxonomy" id="2943498"/>
    <lineage>
        <taxon>Bacteria</taxon>
        <taxon>Bacillati</taxon>
        <taxon>Actinomycetota</taxon>
        <taxon>Actinomycetes</taxon>
        <taxon>Mycobacteriales</taxon>
        <taxon>Mycobacteriaceae</taxon>
        <taxon>Mycobacterium</taxon>
    </lineage>
</organism>
<protein>
    <submittedName>
        <fullName evidence="2">Type VII secretion protein EccB</fullName>
    </submittedName>
</protein>
<keyword evidence="2" id="KW-0614">Plasmid</keyword>
<name>A0ABY4QTM4_9MYCO</name>
<dbReference type="Pfam" id="PF05108">
    <property type="entry name" value="T7SS_ESX1_EccB"/>
    <property type="match status" value="1"/>
</dbReference>
<gene>
    <name evidence="2" type="primary">eccB</name>
    <name evidence="2" type="ORF">M5I08_24810</name>
</gene>
<keyword evidence="1" id="KW-0812">Transmembrane</keyword>
<dbReference type="PANTHER" id="PTHR40765">
    <property type="entry name" value="ESX-2 SECRETION SYSTEM ATPASE ECCB2"/>
    <property type="match status" value="1"/>
</dbReference>
<dbReference type="RefSeq" id="WP_219069439.1">
    <property type="nucleotide sequence ID" value="NZ_CAJUXY010000056.1"/>
</dbReference>
<dbReference type="EMBL" id="CP097321">
    <property type="protein sequence ID" value="UQX13431.1"/>
    <property type="molecule type" value="Genomic_DNA"/>
</dbReference>
<keyword evidence="1" id="KW-0472">Membrane</keyword>
<sequence length="493" mass="51580">MPFIPTSKLQVSGYKFLVARLNHALTRFETTMRHDPARATSMAQMGGVALVALICLAAVALAYFKPQGLRDNSRIVQARGAAQLYVTIDDKLYPVLNLVSAQLIIGSPDKVAQVKPQEVQDMPRGPLIGIAGAPEQVFEPAQTDAVWSACDVINRPGTALPDTHTAVIAGPQQRSLVADPSAARIVLGPDQATWLLNSGVRRQINVSDTALVLGLGLARFPVIDVISKDLFNAIPAGRPIASPVIPAAGAPPPYPVAPGVVVGSVLRVPQADSVSWYVVLADGVQQIPEVMASVVRNTNAFGASVAPTVSQDLVARLPAASPGLDTSMFPDKPLHSVAALNDPVTCWQWRKNAGEQQASQVLAFLPALPLSDQQRSLWRHDLVSKPTVSMYAAPGGGFYVSTTGWDPRSPATETRWWVSDRGVRYGLIDSAGSAPGSSPATALGLSSPLAAPWSVLAILVSGPGLSKDAAMVAQDTVPASPLAVVLGGGKGAS</sequence>
<dbReference type="PANTHER" id="PTHR40765:SF2">
    <property type="entry name" value="ESX-2 SECRETION SYSTEM ATPASE ECCB2"/>
    <property type="match status" value="1"/>
</dbReference>
<dbReference type="InterPro" id="IPR007795">
    <property type="entry name" value="T7SS_EccB"/>
</dbReference>
<accession>A0ABY4QTM4</accession>
<geneLocation type="plasmid" evidence="2 3">
    <name>unnamed</name>
</geneLocation>
<evidence type="ECO:0000313" key="2">
    <source>
        <dbReference type="EMBL" id="UQX13431.1"/>
    </source>
</evidence>
<evidence type="ECO:0000313" key="3">
    <source>
        <dbReference type="Proteomes" id="UP001056610"/>
    </source>
</evidence>
<keyword evidence="3" id="KW-1185">Reference proteome</keyword>
<evidence type="ECO:0000256" key="1">
    <source>
        <dbReference type="SAM" id="Phobius"/>
    </source>
</evidence>
<feature type="transmembrane region" description="Helical" evidence="1">
    <location>
        <begin position="42"/>
        <end position="64"/>
    </location>
</feature>
<reference evidence="2" key="1">
    <citation type="submission" date="2022-05" db="EMBL/GenBank/DDBJ databases">
        <title>A methanotrophic Mycobacterium dominates a cave microbial ecosystem.</title>
        <authorList>
            <person name="Van Spanning R.J.M."/>
            <person name="Guan Q."/>
            <person name="Melkonian C."/>
            <person name="Gallant J."/>
            <person name="Polerecky L."/>
            <person name="Flot J.-F."/>
            <person name="Brandt B.W."/>
            <person name="Braster M."/>
            <person name="Iturbe Espinoza P."/>
            <person name="Aerts J."/>
            <person name="Meima-Franke M."/>
            <person name="Piersma S.R."/>
            <person name="Bunduc C."/>
            <person name="Ummels R."/>
            <person name="Pain A."/>
            <person name="Fleming E.J."/>
            <person name="van der Wel N."/>
            <person name="Gherman V.D."/>
            <person name="Sarbu S.M."/>
            <person name="Bodelier P.L.E."/>
            <person name="Bitter W."/>
        </authorList>
    </citation>
    <scope>NUCLEOTIDE SEQUENCE</scope>
    <source>
        <strain evidence="2">Sulfur Cave</strain>
        <plasmid evidence="2">unnamed</plasmid>
    </source>
</reference>
<proteinExistence type="predicted"/>